<dbReference type="GO" id="GO:0016765">
    <property type="term" value="F:transferase activity, transferring alkyl or aryl (other than methyl) groups"/>
    <property type="evidence" value="ECO:0007669"/>
    <property type="project" value="InterPro"/>
</dbReference>
<dbReference type="InterPro" id="IPR044878">
    <property type="entry name" value="UbiA_sf"/>
</dbReference>
<feature type="transmembrane region" description="Helical" evidence="8">
    <location>
        <begin position="300"/>
        <end position="319"/>
    </location>
</feature>
<dbReference type="InterPro" id="IPR000537">
    <property type="entry name" value="UbiA_prenyltransferase"/>
</dbReference>
<accession>A0A0V8RRJ5</accession>
<dbReference type="Gene3D" id="1.20.120.1780">
    <property type="entry name" value="UbiA prenyltransferase"/>
    <property type="match status" value="1"/>
</dbReference>
<keyword evidence="7 8" id="KW-0472">Membrane</keyword>
<keyword evidence="6 8" id="KW-1133">Transmembrane helix</keyword>
<sequence>MEQPRHRRGGLTCPLARAAWDPGRLSRRSRLHALMRLVRIEHTLFSLPFAYAGAVLACPRCLGPREAALIALAVLGLRTAAMAYNNIADLDIDRLNPRTRSRPLVAGAVGLRDAWALVAAGSLLYYASAALLNRYALLLSPLLWLAAITYPHAKRLHWLPHLHLGLVLGSVVFGGAVAAYGGRARGAWDLLHHVPWLYVAAVALWVAGFDTYYAIMDMEFDRSMGLGSIPARLGPRGALWASRLMHAAAAVLMLASVPAYGLGPAAAAGLAAAALLLAYQHLLLARRGLEAVPRAFNTNLALGLAAGLGVLADRLLALAGL</sequence>
<gene>
    <name evidence="9" type="ORF">CF15_08140</name>
</gene>
<dbReference type="InterPro" id="IPR006371">
    <property type="entry name" value="Polyprenyltransferase_UbiA-li"/>
</dbReference>
<dbReference type="OrthoDB" id="56630at2157"/>
<comment type="caution">
    <text evidence="9">The sequence shown here is derived from an EMBL/GenBank/DDBJ whole genome shotgun (WGS) entry which is preliminary data.</text>
</comment>
<evidence type="ECO:0000313" key="9">
    <source>
        <dbReference type="EMBL" id="KSW10742.1"/>
    </source>
</evidence>
<comment type="similarity">
    <text evidence="3">Belongs to the UbiA prenyltransferase family.</text>
</comment>
<dbReference type="Proteomes" id="UP000053352">
    <property type="component" value="Unassembled WGS sequence"/>
</dbReference>
<protein>
    <submittedName>
        <fullName evidence="9">4-hydroxybenzoate octaprenyltransferase</fullName>
    </submittedName>
</protein>
<evidence type="ECO:0000256" key="4">
    <source>
        <dbReference type="ARBA" id="ARBA00022679"/>
    </source>
</evidence>
<comment type="subcellular location">
    <subcellularLocation>
        <location evidence="2">Cell membrane</location>
        <topology evidence="2">Multi-pass membrane protein</topology>
    </subcellularLocation>
</comment>
<name>A0A0V8RRJ5_PYROC</name>
<evidence type="ECO:0000256" key="3">
    <source>
        <dbReference type="ARBA" id="ARBA00005985"/>
    </source>
</evidence>
<feature type="transmembrane region" description="Helical" evidence="8">
    <location>
        <begin position="194"/>
        <end position="216"/>
    </location>
</feature>
<dbReference type="PANTHER" id="PTHR11048:SF28">
    <property type="entry name" value="4-HYDROXYBENZOATE POLYPRENYLTRANSFERASE, MITOCHONDRIAL"/>
    <property type="match status" value="1"/>
</dbReference>
<reference evidence="9 10" key="1">
    <citation type="submission" date="2015-11" db="EMBL/GenBank/DDBJ databases">
        <title>Genome sequence of Pyrodictium occultum PL-19, a marine hyperthermophilic archaeon isolated from Volcano, Italy.</title>
        <authorList>
            <person name="Utturkar S."/>
            <person name="Huber H."/>
            <person name="Leptihn S."/>
            <person name="Brown S."/>
            <person name="Stetter K.O."/>
            <person name="Podar M."/>
        </authorList>
    </citation>
    <scope>NUCLEOTIDE SEQUENCE [LARGE SCALE GENOMIC DNA]</scope>
    <source>
        <strain evidence="9 10">PL-19</strain>
    </source>
</reference>
<dbReference type="Gene3D" id="1.10.357.140">
    <property type="entry name" value="UbiA prenyltransferase"/>
    <property type="match status" value="1"/>
</dbReference>
<dbReference type="PANTHER" id="PTHR11048">
    <property type="entry name" value="PRENYLTRANSFERASES"/>
    <property type="match status" value="1"/>
</dbReference>
<evidence type="ECO:0000256" key="8">
    <source>
        <dbReference type="SAM" id="Phobius"/>
    </source>
</evidence>
<dbReference type="EMBL" id="LNTB01000002">
    <property type="protein sequence ID" value="KSW10742.1"/>
    <property type="molecule type" value="Genomic_DNA"/>
</dbReference>
<evidence type="ECO:0000313" key="10">
    <source>
        <dbReference type="Proteomes" id="UP000053352"/>
    </source>
</evidence>
<dbReference type="GO" id="GO:0005886">
    <property type="term" value="C:plasma membrane"/>
    <property type="evidence" value="ECO:0007669"/>
    <property type="project" value="UniProtKB-SubCell"/>
</dbReference>
<organism evidence="9 10">
    <name type="scientific">Pyrodictium occultum</name>
    <dbReference type="NCBI Taxonomy" id="2309"/>
    <lineage>
        <taxon>Archaea</taxon>
        <taxon>Thermoproteota</taxon>
        <taxon>Thermoprotei</taxon>
        <taxon>Desulfurococcales</taxon>
        <taxon>Pyrodictiaceae</taxon>
        <taxon>Pyrodictium</taxon>
    </lineage>
</organism>
<evidence type="ECO:0000256" key="7">
    <source>
        <dbReference type="ARBA" id="ARBA00023136"/>
    </source>
</evidence>
<dbReference type="InterPro" id="IPR039653">
    <property type="entry name" value="Prenyltransferase"/>
</dbReference>
<dbReference type="NCBIfam" id="NF009609">
    <property type="entry name" value="PRK13106.1"/>
    <property type="match status" value="1"/>
</dbReference>
<proteinExistence type="inferred from homology"/>
<evidence type="ECO:0000256" key="5">
    <source>
        <dbReference type="ARBA" id="ARBA00022692"/>
    </source>
</evidence>
<dbReference type="Pfam" id="PF01040">
    <property type="entry name" value="UbiA"/>
    <property type="match status" value="1"/>
</dbReference>
<dbReference type="FunFam" id="1.10.357.140:FF:000008">
    <property type="entry name" value="4-hydroxybenzoate octaprenyltransferase"/>
    <property type="match status" value="1"/>
</dbReference>
<dbReference type="STRING" id="2309.CF15_08140"/>
<comment type="cofactor">
    <cofactor evidence="1">
        <name>Mg(2+)</name>
        <dbReference type="ChEBI" id="CHEBI:18420"/>
    </cofactor>
</comment>
<keyword evidence="4 9" id="KW-0808">Transferase</keyword>
<evidence type="ECO:0000256" key="6">
    <source>
        <dbReference type="ARBA" id="ARBA00022989"/>
    </source>
</evidence>
<feature type="transmembrane region" description="Helical" evidence="8">
    <location>
        <begin position="132"/>
        <end position="150"/>
    </location>
</feature>
<evidence type="ECO:0000256" key="1">
    <source>
        <dbReference type="ARBA" id="ARBA00001946"/>
    </source>
</evidence>
<keyword evidence="5 8" id="KW-0812">Transmembrane</keyword>
<feature type="transmembrane region" description="Helical" evidence="8">
    <location>
        <begin position="162"/>
        <end position="182"/>
    </location>
</feature>
<evidence type="ECO:0000256" key="2">
    <source>
        <dbReference type="ARBA" id="ARBA00004651"/>
    </source>
</evidence>
<feature type="transmembrane region" description="Helical" evidence="8">
    <location>
        <begin position="261"/>
        <end position="279"/>
    </location>
</feature>
<keyword evidence="10" id="KW-1185">Reference proteome</keyword>
<dbReference type="CDD" id="cd13959">
    <property type="entry name" value="PT_UbiA_COQ2"/>
    <property type="match status" value="1"/>
</dbReference>
<dbReference type="NCBIfam" id="TIGR01475">
    <property type="entry name" value="ubiA_other"/>
    <property type="match status" value="1"/>
</dbReference>
<dbReference type="AlphaFoldDB" id="A0A0V8RRJ5"/>
<dbReference type="FunFam" id="1.20.120.1780:FF:000001">
    <property type="entry name" value="4-hydroxybenzoate octaprenyltransferase"/>
    <property type="match status" value="1"/>
</dbReference>